<evidence type="ECO:0000256" key="6">
    <source>
        <dbReference type="ARBA" id="ARBA00023098"/>
    </source>
</evidence>
<dbReference type="Proteomes" id="UP001152795">
    <property type="component" value="Unassembled WGS sequence"/>
</dbReference>
<dbReference type="Pfam" id="PF00614">
    <property type="entry name" value="PLDc"/>
    <property type="match status" value="1"/>
</dbReference>
<dbReference type="PANTHER" id="PTHR18896:SF76">
    <property type="entry name" value="PHOSPHOLIPASE"/>
    <property type="match status" value="1"/>
</dbReference>
<proteinExistence type="predicted"/>
<dbReference type="SMART" id="SM00155">
    <property type="entry name" value="PLDc"/>
    <property type="match status" value="2"/>
</dbReference>
<keyword evidence="6" id="KW-0443">Lipid metabolism</keyword>
<evidence type="ECO:0000256" key="5">
    <source>
        <dbReference type="ARBA" id="ARBA00022963"/>
    </source>
</evidence>
<dbReference type="GO" id="GO:0006654">
    <property type="term" value="P:phosphatidic acid biosynthetic process"/>
    <property type="evidence" value="ECO:0007669"/>
    <property type="project" value="InterPro"/>
</dbReference>
<keyword evidence="3" id="KW-0677">Repeat</keyword>
<dbReference type="GO" id="GO:0004630">
    <property type="term" value="F:phospholipase D activity"/>
    <property type="evidence" value="ECO:0007669"/>
    <property type="project" value="UniProtKB-EC"/>
</dbReference>
<comment type="catalytic activity">
    <reaction evidence="1">
        <text>a 1,2-diacyl-sn-glycero-3-phosphocholine + H2O = a 1,2-diacyl-sn-glycero-3-phosphate + choline + H(+)</text>
        <dbReference type="Rhea" id="RHEA:14445"/>
        <dbReference type="ChEBI" id="CHEBI:15354"/>
        <dbReference type="ChEBI" id="CHEBI:15377"/>
        <dbReference type="ChEBI" id="CHEBI:15378"/>
        <dbReference type="ChEBI" id="CHEBI:57643"/>
        <dbReference type="ChEBI" id="CHEBI:58608"/>
        <dbReference type="EC" id="3.1.4.4"/>
    </reaction>
</comment>
<accession>A0A6S7JW83</accession>
<keyword evidence="4" id="KW-0378">Hydrolase</keyword>
<sequence length="645" mass="73961">MAQSAHNMLSFTNDYRHGSFAPVHERCKAVWYVDGKDYMSAVADAIMAAETEIMITDWQMNPEIFMKRPDSGVDGLDWRLDKMLLKKADEGVKVKILLYKGMKLLNLGSGHVVEVLKHRNIEVHCHPDIVIGAQNLFWWGHHEKMVIVDHSIAFVGGIDLCYGRWDTREHELMDNYPVHLAVDGREASDDNPHEYARWIGKDYINTFYNMEEQTDWEKPLEGYEGVERNTIPRLPWHDVACAFIGEAVQDAVQHFTDRYHAITKVSPNPIRQPATTSKKTKAEEIVSNSRGYNVKIQLLRSVDNWSAGQKHEASIYNAYIDAIKNAQHFIYIENQFFISSQKGLSRKVQNDIQAALVERIVLAHKAKKDFHVMVVIPLKPEFPGEWDANDLNGEILRAVTFWNQATIYHGEDSLFSKLEKENIPKETAMKYFSVYSLRTYDLIGKHFVTEIVYVHSKIMIVDDRKAIIGSANINDRSMLGDRDSEVAVMIEDVDSVDGNMNGIGYKMGKFAHSLRCDLLKEYLGLVGDSEDEFDIRINDPLADSFVKDVHDRAETNTRMFLEAFGQGLLPREDVEDFEAFQHYKDVSLLRENTPQAEKILRQIKGTLVNHPGTFLMKELKPFQLLDTLCLLMAVDRIDQETNFLV</sequence>
<evidence type="ECO:0000256" key="2">
    <source>
        <dbReference type="ARBA" id="ARBA00012027"/>
    </source>
</evidence>
<evidence type="ECO:0000256" key="4">
    <source>
        <dbReference type="ARBA" id="ARBA00022801"/>
    </source>
</evidence>
<keyword evidence="8" id="KW-1185">Reference proteome</keyword>
<evidence type="ECO:0000313" key="7">
    <source>
        <dbReference type="EMBL" id="CAB4035348.1"/>
    </source>
</evidence>
<protein>
    <recommendedName>
        <fullName evidence="2">phospholipase D</fullName>
        <ecNumber evidence="2">3.1.4.4</ecNumber>
    </recommendedName>
</protein>
<dbReference type="Pfam" id="PF13091">
    <property type="entry name" value="PLDc_2"/>
    <property type="match status" value="1"/>
</dbReference>
<dbReference type="InterPro" id="IPR015679">
    <property type="entry name" value="PLipase_D_fam"/>
</dbReference>
<dbReference type="GO" id="GO:0009395">
    <property type="term" value="P:phospholipid catabolic process"/>
    <property type="evidence" value="ECO:0007669"/>
    <property type="project" value="TreeGrafter"/>
</dbReference>
<evidence type="ECO:0000256" key="1">
    <source>
        <dbReference type="ARBA" id="ARBA00000798"/>
    </source>
</evidence>
<dbReference type="PANTHER" id="PTHR18896">
    <property type="entry name" value="PHOSPHOLIPASE D"/>
    <property type="match status" value="1"/>
</dbReference>
<dbReference type="EC" id="3.1.4.4" evidence="2"/>
<dbReference type="InterPro" id="IPR016555">
    <property type="entry name" value="PLipase_D_euk"/>
</dbReference>
<dbReference type="SUPFAM" id="SSF56024">
    <property type="entry name" value="Phospholipase D/nuclease"/>
    <property type="match status" value="2"/>
</dbReference>
<dbReference type="Gene3D" id="3.30.870.10">
    <property type="entry name" value="Endonuclease Chain A"/>
    <property type="match status" value="2"/>
</dbReference>
<dbReference type="PROSITE" id="PS50035">
    <property type="entry name" value="PLD"/>
    <property type="match status" value="2"/>
</dbReference>
<dbReference type="GO" id="GO:0035556">
    <property type="term" value="P:intracellular signal transduction"/>
    <property type="evidence" value="ECO:0007669"/>
    <property type="project" value="InterPro"/>
</dbReference>
<comment type="caution">
    <text evidence="7">The sequence shown here is derived from an EMBL/GenBank/DDBJ whole genome shotgun (WGS) entry which is preliminary data.</text>
</comment>
<dbReference type="EMBL" id="CACRXK020020966">
    <property type="protein sequence ID" value="CAB4035348.1"/>
    <property type="molecule type" value="Genomic_DNA"/>
</dbReference>
<reference evidence="7" key="1">
    <citation type="submission" date="2020-04" db="EMBL/GenBank/DDBJ databases">
        <authorList>
            <person name="Alioto T."/>
            <person name="Alioto T."/>
            <person name="Gomez Garrido J."/>
        </authorList>
    </citation>
    <scope>NUCLEOTIDE SEQUENCE</scope>
    <source>
        <strain evidence="7">A484AB</strain>
    </source>
</reference>
<evidence type="ECO:0000313" key="8">
    <source>
        <dbReference type="Proteomes" id="UP001152795"/>
    </source>
</evidence>
<dbReference type="AlphaFoldDB" id="A0A6S7JW83"/>
<name>A0A6S7JW83_PARCT</name>
<dbReference type="PIRSF" id="PIRSF009376">
    <property type="entry name" value="Phospholipase_D_euk"/>
    <property type="match status" value="1"/>
</dbReference>
<evidence type="ECO:0000256" key="3">
    <source>
        <dbReference type="ARBA" id="ARBA00022737"/>
    </source>
</evidence>
<organism evidence="7 8">
    <name type="scientific">Paramuricea clavata</name>
    <name type="common">Red gorgonian</name>
    <name type="synonym">Violescent sea-whip</name>
    <dbReference type="NCBI Taxonomy" id="317549"/>
    <lineage>
        <taxon>Eukaryota</taxon>
        <taxon>Metazoa</taxon>
        <taxon>Cnidaria</taxon>
        <taxon>Anthozoa</taxon>
        <taxon>Octocorallia</taxon>
        <taxon>Malacalcyonacea</taxon>
        <taxon>Plexauridae</taxon>
        <taxon>Paramuricea</taxon>
    </lineage>
</organism>
<keyword evidence="5" id="KW-0442">Lipid degradation</keyword>
<dbReference type="InterPro" id="IPR001736">
    <property type="entry name" value="PLipase_D/transphosphatidylase"/>
</dbReference>
<dbReference type="CDD" id="cd09141">
    <property type="entry name" value="PLDc_vPLD1_2_yPLD_like_2"/>
    <property type="match status" value="1"/>
</dbReference>
<gene>
    <name evidence="7" type="ORF">PACLA_8A000054</name>
</gene>
<dbReference type="InterPro" id="IPR025202">
    <property type="entry name" value="PLD-like_dom"/>
</dbReference>
<dbReference type="OrthoDB" id="14911at2759"/>